<evidence type="ECO:0000313" key="1">
    <source>
        <dbReference type="EMBL" id="GAA6168677.1"/>
    </source>
</evidence>
<evidence type="ECO:0000313" key="2">
    <source>
        <dbReference type="Proteomes" id="UP001465153"/>
    </source>
</evidence>
<comment type="caution">
    <text evidence="1">The sequence shown here is derived from an EMBL/GenBank/DDBJ whole genome shotgun (WGS) entry which is preliminary data.</text>
</comment>
<proteinExistence type="predicted"/>
<evidence type="ECO:0008006" key="3">
    <source>
        <dbReference type="Google" id="ProtNLM"/>
    </source>
</evidence>
<dbReference type="Proteomes" id="UP001465153">
    <property type="component" value="Unassembled WGS sequence"/>
</dbReference>
<protein>
    <recommendedName>
        <fullName evidence="3">Pilus assembly protein PilP</fullName>
    </recommendedName>
</protein>
<dbReference type="EMBL" id="BAABWN010000007">
    <property type="protein sequence ID" value="GAA6168677.1"/>
    <property type="molecule type" value="Genomic_DNA"/>
</dbReference>
<keyword evidence="2" id="KW-1185">Reference proteome</keyword>
<sequence>MLESSKNTIIPCTFVLLSVLTAIKIQAQTSLPSQPSDPNLNNRALPISTQNNRDYSAFTVIGRDPFAVTPQMLDNENFKLKQDIDFVPITGDLKLPKMRLKGVITGVDENDPLTALLEIDGLGVFVVREGDTVGLNGIGNGRDVILIESISRLSLVVRTGLYGGVSEQRFVIR</sequence>
<accession>A0ABQ0AAT7</accession>
<name>A0ABQ0AAT7_9GAMM</name>
<gene>
    <name evidence="1" type="ORF">NBRC116591_24880</name>
</gene>
<dbReference type="RefSeq" id="WP_353303418.1">
    <property type="nucleotide sequence ID" value="NZ_BAABWN010000007.1"/>
</dbReference>
<reference evidence="1 2" key="1">
    <citation type="submission" date="2024-04" db="EMBL/GenBank/DDBJ databases">
        <title>Draft genome sequence of Sessilibacter corallicola NBRC 116591.</title>
        <authorList>
            <person name="Miyakawa T."/>
            <person name="Kusuya Y."/>
            <person name="Miura T."/>
        </authorList>
    </citation>
    <scope>NUCLEOTIDE SEQUENCE [LARGE SCALE GENOMIC DNA]</scope>
    <source>
        <strain evidence="1 2">KU-00831-HH</strain>
    </source>
</reference>
<organism evidence="1 2">
    <name type="scientific">Sessilibacter corallicola</name>
    <dbReference type="NCBI Taxonomy" id="2904075"/>
    <lineage>
        <taxon>Bacteria</taxon>
        <taxon>Pseudomonadati</taxon>
        <taxon>Pseudomonadota</taxon>
        <taxon>Gammaproteobacteria</taxon>
        <taxon>Cellvibrionales</taxon>
        <taxon>Cellvibrionaceae</taxon>
        <taxon>Sessilibacter</taxon>
    </lineage>
</organism>